<accession>A0ABX1ETH0</accession>
<keyword evidence="3" id="KW-1185">Reference proteome</keyword>
<dbReference type="Proteomes" id="UP000765160">
    <property type="component" value="Unassembled WGS sequence"/>
</dbReference>
<dbReference type="SUPFAM" id="SSF46785">
    <property type="entry name" value="Winged helix' DNA-binding domain"/>
    <property type="match status" value="1"/>
</dbReference>
<name>A0ABX1ETH0_9PROT</name>
<dbReference type="Gene3D" id="1.10.10.10">
    <property type="entry name" value="Winged helix-like DNA-binding domain superfamily/Winged helix DNA-binding domain"/>
    <property type="match status" value="1"/>
</dbReference>
<dbReference type="InterPro" id="IPR036390">
    <property type="entry name" value="WH_DNA-bd_sf"/>
</dbReference>
<dbReference type="RefSeq" id="WP_168047333.1">
    <property type="nucleotide sequence ID" value="NZ_JAATJR010000001.1"/>
</dbReference>
<dbReference type="InterPro" id="IPR039422">
    <property type="entry name" value="MarR/SlyA-like"/>
</dbReference>
<gene>
    <name evidence="2" type="ORF">HB662_03975</name>
</gene>
<organism evidence="2 3">
    <name type="scientific">Falsiroseomonas frigidaquae</name>
    <dbReference type="NCBI Taxonomy" id="487318"/>
    <lineage>
        <taxon>Bacteria</taxon>
        <taxon>Pseudomonadati</taxon>
        <taxon>Pseudomonadota</taxon>
        <taxon>Alphaproteobacteria</taxon>
        <taxon>Acetobacterales</taxon>
        <taxon>Roseomonadaceae</taxon>
        <taxon>Falsiroseomonas</taxon>
    </lineage>
</organism>
<protein>
    <submittedName>
        <fullName evidence="2">MarR family transcriptional regulator</fullName>
    </submittedName>
</protein>
<dbReference type="PROSITE" id="PS50995">
    <property type="entry name" value="HTH_MARR_2"/>
    <property type="match status" value="1"/>
</dbReference>
<evidence type="ECO:0000259" key="1">
    <source>
        <dbReference type="PROSITE" id="PS50995"/>
    </source>
</evidence>
<dbReference type="PRINTS" id="PR00598">
    <property type="entry name" value="HTHMARR"/>
</dbReference>
<dbReference type="InterPro" id="IPR000835">
    <property type="entry name" value="HTH_MarR-typ"/>
</dbReference>
<dbReference type="EMBL" id="JAAVTX010000001">
    <property type="protein sequence ID" value="NKE43921.1"/>
    <property type="molecule type" value="Genomic_DNA"/>
</dbReference>
<dbReference type="SMART" id="SM00347">
    <property type="entry name" value="HTH_MARR"/>
    <property type="match status" value="1"/>
</dbReference>
<dbReference type="PANTHER" id="PTHR33164:SF43">
    <property type="entry name" value="HTH-TYPE TRANSCRIPTIONAL REPRESSOR YETL"/>
    <property type="match status" value="1"/>
</dbReference>
<comment type="caution">
    <text evidence="2">The sequence shown here is derived from an EMBL/GenBank/DDBJ whole genome shotgun (WGS) entry which is preliminary data.</text>
</comment>
<feature type="domain" description="HTH marR-type" evidence="1">
    <location>
        <begin position="11"/>
        <end position="143"/>
    </location>
</feature>
<dbReference type="PANTHER" id="PTHR33164">
    <property type="entry name" value="TRANSCRIPTIONAL REGULATOR, MARR FAMILY"/>
    <property type="match status" value="1"/>
</dbReference>
<dbReference type="InterPro" id="IPR036388">
    <property type="entry name" value="WH-like_DNA-bd_sf"/>
</dbReference>
<reference evidence="2 3" key="1">
    <citation type="submission" date="2020-03" db="EMBL/GenBank/DDBJ databases">
        <title>Roseomonas selenitidurans sp. nov. isolated from soil.</title>
        <authorList>
            <person name="Liu H."/>
        </authorList>
    </citation>
    <scope>NUCLEOTIDE SEQUENCE [LARGE SCALE GENOMIC DNA]</scope>
    <source>
        <strain evidence="2 3">JCM 15073</strain>
    </source>
</reference>
<evidence type="ECO:0000313" key="3">
    <source>
        <dbReference type="Proteomes" id="UP000765160"/>
    </source>
</evidence>
<evidence type="ECO:0000313" key="2">
    <source>
        <dbReference type="EMBL" id="NKE43921.1"/>
    </source>
</evidence>
<proteinExistence type="predicted"/>
<sequence>MSPTPPPSDLHDHLGYWLRMVSNAVSQDFAREIEGQGVTVAEWVFLRALHDADCLAPSLLAERMGMTKGAISKLADRLSEKKLVQRAPNPEDGRGQMLSLTPAGRALVPELARIADGNDAAFFDTLAPAERDHLGALLRKIARAHELTRAPVD</sequence>
<dbReference type="Pfam" id="PF12802">
    <property type="entry name" value="MarR_2"/>
    <property type="match status" value="1"/>
</dbReference>